<evidence type="ECO:0000256" key="1">
    <source>
        <dbReference type="SAM" id="MobiDB-lite"/>
    </source>
</evidence>
<protein>
    <submittedName>
        <fullName evidence="2">Uncharacterized protein</fullName>
    </submittedName>
</protein>
<feature type="compositionally biased region" description="Basic residues" evidence="1">
    <location>
        <begin position="40"/>
        <end position="51"/>
    </location>
</feature>
<sequence>EEDQKKEDKSAKKKDEKAEEKVEDKKEEKSDDKEVQIKGAGKKKRDRKRKVGGINIDESRAKKRHERNAGISDSGTESDERTLAQRIKQRTLEETSKKIHQKFSKGKSSETIIDESSEAQNIPDIDIPLSTVLPEPNPVYVSSSTSPDTAELDKEADELIKECVLDRLKAQHTRRPIKMG</sequence>
<feature type="compositionally biased region" description="Basic and acidic residues" evidence="1">
    <location>
        <begin position="1"/>
        <end position="36"/>
    </location>
</feature>
<comment type="caution">
    <text evidence="2">The sequence shown here is derived from an EMBL/GenBank/DDBJ whole genome shotgun (WGS) entry which is preliminary data.</text>
</comment>
<reference evidence="2 3" key="1">
    <citation type="journal article" date="2018" name="Front. Plant Sci.">
        <title>Red Clover (Trifolium pratense) and Zigzag Clover (T. medium) - A Picture of Genomic Similarities and Differences.</title>
        <authorList>
            <person name="Dluhosova J."/>
            <person name="Istvanek J."/>
            <person name="Nedelnik J."/>
            <person name="Repkova J."/>
        </authorList>
    </citation>
    <scope>NUCLEOTIDE SEQUENCE [LARGE SCALE GENOMIC DNA]</scope>
    <source>
        <strain evidence="3">cv. 10/8</strain>
        <tissue evidence="2">Leaf</tissue>
    </source>
</reference>
<feature type="region of interest" description="Disordered" evidence="1">
    <location>
        <begin position="1"/>
        <end position="125"/>
    </location>
</feature>
<name>A0A392QNZ7_9FABA</name>
<keyword evidence="3" id="KW-1185">Reference proteome</keyword>
<accession>A0A392QNZ7</accession>
<proteinExistence type="predicted"/>
<evidence type="ECO:0000313" key="2">
    <source>
        <dbReference type="EMBL" id="MCI25582.1"/>
    </source>
</evidence>
<organism evidence="2 3">
    <name type="scientific">Trifolium medium</name>
    <dbReference type="NCBI Taxonomy" id="97028"/>
    <lineage>
        <taxon>Eukaryota</taxon>
        <taxon>Viridiplantae</taxon>
        <taxon>Streptophyta</taxon>
        <taxon>Embryophyta</taxon>
        <taxon>Tracheophyta</taxon>
        <taxon>Spermatophyta</taxon>
        <taxon>Magnoliopsida</taxon>
        <taxon>eudicotyledons</taxon>
        <taxon>Gunneridae</taxon>
        <taxon>Pentapetalae</taxon>
        <taxon>rosids</taxon>
        <taxon>fabids</taxon>
        <taxon>Fabales</taxon>
        <taxon>Fabaceae</taxon>
        <taxon>Papilionoideae</taxon>
        <taxon>50 kb inversion clade</taxon>
        <taxon>NPAAA clade</taxon>
        <taxon>Hologalegina</taxon>
        <taxon>IRL clade</taxon>
        <taxon>Trifolieae</taxon>
        <taxon>Trifolium</taxon>
    </lineage>
</organism>
<dbReference type="AlphaFoldDB" id="A0A392QNZ7"/>
<dbReference type="Proteomes" id="UP000265520">
    <property type="component" value="Unassembled WGS sequence"/>
</dbReference>
<dbReference type="EMBL" id="LXQA010148055">
    <property type="protein sequence ID" value="MCI25582.1"/>
    <property type="molecule type" value="Genomic_DNA"/>
</dbReference>
<evidence type="ECO:0000313" key="3">
    <source>
        <dbReference type="Proteomes" id="UP000265520"/>
    </source>
</evidence>
<feature type="non-terminal residue" evidence="2">
    <location>
        <position position="1"/>
    </location>
</feature>